<evidence type="ECO:0000313" key="2">
    <source>
        <dbReference type="Proteomes" id="UP000828390"/>
    </source>
</evidence>
<proteinExistence type="predicted"/>
<protein>
    <submittedName>
        <fullName evidence="1">Uncharacterized protein</fullName>
    </submittedName>
</protein>
<name>A0A9D4QQU6_DREPO</name>
<sequence>MATLRHISLINRCASAVFVLCMWLSCLNALRLPHLQLTKQDIVTIQIKSNDRHKRSADTFPFDIEANFSSSNGIYNINLHRIDDVIDDVPVVLNHAGKLRSYKVIDPQKVAYYDDRAQEAVFMVWERPMAGDGSGAQSFDFFGTFVTHKTQFLVQPRDHATGSHTLAPVKDVLPTETDFLVNPTFDRDLLEKTMSNISETSGEHFRNKRQSTAYEVELFFVIDFSLYSFWYSQTTGTEASRKSQTLSTIKQFYAFVLSSVRCM</sequence>
<dbReference type="AlphaFoldDB" id="A0A9D4QQU6"/>
<dbReference type="Proteomes" id="UP000828390">
    <property type="component" value="Unassembled WGS sequence"/>
</dbReference>
<keyword evidence="2" id="KW-1185">Reference proteome</keyword>
<comment type="caution">
    <text evidence="1">The sequence shown here is derived from an EMBL/GenBank/DDBJ whole genome shotgun (WGS) entry which is preliminary data.</text>
</comment>
<evidence type="ECO:0000313" key="1">
    <source>
        <dbReference type="EMBL" id="KAH3839222.1"/>
    </source>
</evidence>
<reference evidence="1" key="1">
    <citation type="journal article" date="2019" name="bioRxiv">
        <title>The Genome of the Zebra Mussel, Dreissena polymorpha: A Resource for Invasive Species Research.</title>
        <authorList>
            <person name="McCartney M.A."/>
            <person name="Auch B."/>
            <person name="Kono T."/>
            <person name="Mallez S."/>
            <person name="Zhang Y."/>
            <person name="Obille A."/>
            <person name="Becker A."/>
            <person name="Abrahante J.E."/>
            <person name="Garbe J."/>
            <person name="Badalamenti J.P."/>
            <person name="Herman A."/>
            <person name="Mangelson H."/>
            <person name="Liachko I."/>
            <person name="Sullivan S."/>
            <person name="Sone E.D."/>
            <person name="Koren S."/>
            <person name="Silverstein K.A.T."/>
            <person name="Beckman K.B."/>
            <person name="Gohl D.M."/>
        </authorList>
    </citation>
    <scope>NUCLEOTIDE SEQUENCE</scope>
    <source>
        <strain evidence="1">Duluth1</strain>
        <tissue evidence="1">Whole animal</tissue>
    </source>
</reference>
<accession>A0A9D4QQU6</accession>
<dbReference type="EMBL" id="JAIWYP010000004">
    <property type="protein sequence ID" value="KAH3839222.1"/>
    <property type="molecule type" value="Genomic_DNA"/>
</dbReference>
<dbReference type="PROSITE" id="PS51257">
    <property type="entry name" value="PROKAR_LIPOPROTEIN"/>
    <property type="match status" value="1"/>
</dbReference>
<reference evidence="1" key="2">
    <citation type="submission" date="2020-11" db="EMBL/GenBank/DDBJ databases">
        <authorList>
            <person name="McCartney M.A."/>
            <person name="Auch B."/>
            <person name="Kono T."/>
            <person name="Mallez S."/>
            <person name="Becker A."/>
            <person name="Gohl D.M."/>
            <person name="Silverstein K.A.T."/>
            <person name="Koren S."/>
            <person name="Bechman K.B."/>
            <person name="Herman A."/>
            <person name="Abrahante J.E."/>
            <person name="Garbe J."/>
        </authorList>
    </citation>
    <scope>NUCLEOTIDE SEQUENCE</scope>
    <source>
        <strain evidence="1">Duluth1</strain>
        <tissue evidence="1">Whole animal</tissue>
    </source>
</reference>
<gene>
    <name evidence="1" type="ORF">DPMN_112647</name>
</gene>
<organism evidence="1 2">
    <name type="scientific">Dreissena polymorpha</name>
    <name type="common">Zebra mussel</name>
    <name type="synonym">Mytilus polymorpha</name>
    <dbReference type="NCBI Taxonomy" id="45954"/>
    <lineage>
        <taxon>Eukaryota</taxon>
        <taxon>Metazoa</taxon>
        <taxon>Spiralia</taxon>
        <taxon>Lophotrochozoa</taxon>
        <taxon>Mollusca</taxon>
        <taxon>Bivalvia</taxon>
        <taxon>Autobranchia</taxon>
        <taxon>Heteroconchia</taxon>
        <taxon>Euheterodonta</taxon>
        <taxon>Imparidentia</taxon>
        <taxon>Neoheterodontei</taxon>
        <taxon>Myida</taxon>
        <taxon>Dreissenoidea</taxon>
        <taxon>Dreissenidae</taxon>
        <taxon>Dreissena</taxon>
    </lineage>
</organism>